<dbReference type="EMBL" id="JARFYN010000030">
    <property type="protein sequence ID" value="MDL2408183.1"/>
    <property type="molecule type" value="Genomic_DNA"/>
</dbReference>
<organism evidence="1 2">
    <name type="scientific">Rhizobium calliandrae</name>
    <dbReference type="NCBI Taxonomy" id="1312182"/>
    <lineage>
        <taxon>Bacteria</taxon>
        <taxon>Pseudomonadati</taxon>
        <taxon>Pseudomonadota</taxon>
        <taxon>Alphaproteobacteria</taxon>
        <taxon>Hyphomicrobiales</taxon>
        <taxon>Rhizobiaceae</taxon>
        <taxon>Rhizobium/Agrobacterium group</taxon>
        <taxon>Rhizobium</taxon>
    </lineage>
</organism>
<dbReference type="RefSeq" id="WP_285881578.1">
    <property type="nucleotide sequence ID" value="NZ_JARFYN010000030.1"/>
</dbReference>
<dbReference type="Gene3D" id="3.20.20.70">
    <property type="entry name" value="Aldolase class I"/>
    <property type="match status" value="1"/>
</dbReference>
<name>A0ABT7KJP5_9HYPH</name>
<comment type="caution">
    <text evidence="1">The sequence shown here is derived from an EMBL/GenBank/DDBJ whole genome shotgun (WGS) entry which is preliminary data.</text>
</comment>
<dbReference type="InterPro" id="IPR013785">
    <property type="entry name" value="Aldolase_TIM"/>
</dbReference>
<accession>A0ABT7KJP5</accession>
<gene>
    <name evidence="1" type="ORF">PY650_21540</name>
</gene>
<evidence type="ECO:0000313" key="2">
    <source>
        <dbReference type="Proteomes" id="UP001172630"/>
    </source>
</evidence>
<dbReference type="Proteomes" id="UP001172630">
    <property type="component" value="Unassembled WGS sequence"/>
</dbReference>
<evidence type="ECO:0000313" key="1">
    <source>
        <dbReference type="EMBL" id="MDL2408183.1"/>
    </source>
</evidence>
<reference evidence="1" key="1">
    <citation type="submission" date="2023-06" db="EMBL/GenBank/DDBJ databases">
        <title>Phylogenetic Diversity of Rhizobium strains.</title>
        <authorList>
            <person name="Moura F.T."/>
            <person name="Helene L.C.F."/>
            <person name="Hungria M."/>
        </authorList>
    </citation>
    <scope>NUCLEOTIDE SEQUENCE</scope>
    <source>
        <strain evidence="1">CCGE524</strain>
    </source>
</reference>
<sequence>MEVSPARYYRVVRSLPSGISNDNSSHYLALRNIFAIGGAFLAPRELIEAADWKTTCERGKASVAASAR</sequence>
<keyword evidence="2" id="KW-1185">Reference proteome</keyword>
<proteinExistence type="predicted"/>
<protein>
    <submittedName>
        <fullName evidence="1">Uncharacterized protein</fullName>
    </submittedName>
</protein>